<protein>
    <recommendedName>
        <fullName evidence="2">UBC core domain-containing protein</fullName>
    </recommendedName>
</protein>
<dbReference type="SUPFAM" id="SSF54495">
    <property type="entry name" value="UBC-like"/>
    <property type="match status" value="1"/>
</dbReference>
<feature type="domain" description="UBC core" evidence="2">
    <location>
        <begin position="1"/>
        <end position="78"/>
    </location>
</feature>
<dbReference type="InterPro" id="IPR016135">
    <property type="entry name" value="UBQ-conjugating_enzyme/RWD"/>
</dbReference>
<organism evidence="3">
    <name type="scientific">Brassica oleracea</name>
    <name type="common">Wild cabbage</name>
    <dbReference type="NCBI Taxonomy" id="3712"/>
    <lineage>
        <taxon>Eukaryota</taxon>
        <taxon>Viridiplantae</taxon>
        <taxon>Streptophyta</taxon>
        <taxon>Embryophyta</taxon>
        <taxon>Tracheophyta</taxon>
        <taxon>Spermatophyta</taxon>
        <taxon>Magnoliopsida</taxon>
        <taxon>eudicotyledons</taxon>
        <taxon>Gunneridae</taxon>
        <taxon>Pentapetalae</taxon>
        <taxon>rosids</taxon>
        <taxon>malvids</taxon>
        <taxon>Brassicales</taxon>
        <taxon>Brassicaceae</taxon>
        <taxon>Brassiceae</taxon>
        <taxon>Brassica</taxon>
    </lineage>
</organism>
<dbReference type="Pfam" id="PF00179">
    <property type="entry name" value="UQ_con"/>
    <property type="match status" value="1"/>
</dbReference>
<proteinExistence type="predicted"/>
<sequence>MVTLGINTLLKQLKITEGLESGAWQPSLNISTVLTSIGLLLSEPNPDDGLMCEVSREYKYNRQAFDYKAREMTQKYAVKVNAGDGSSTSLQIQETPNAGESHGDEKVSESGIRVLARNHENPDGIKPNLAVESTLSITHKESRDTDQHMDGNGKRKAVVGICEGKHICVSFYKSFKLLKSITLPPQSQKKDLCGEQLTHEVSAACKENKKPHSIGKKLSLGLKKPLVNAASLNNNLACSGVRSSAAKSDNNRLSGKLSLRPLGESQLNEVSKAEVLAQTEMNENQDPKSWGEEFEKSVLEEASMPESIVVLDSEESGGDEEEATVSLKSRLSLARRGLQCGPP</sequence>
<gene>
    <name evidence="3" type="ORF">BOLC3T17649H</name>
</gene>
<accession>A0A3P6ASH7</accession>
<dbReference type="InterPro" id="IPR000608">
    <property type="entry name" value="UBC"/>
</dbReference>
<reference evidence="3" key="1">
    <citation type="submission" date="2018-11" db="EMBL/GenBank/DDBJ databases">
        <authorList>
            <consortium name="Genoscope - CEA"/>
            <person name="William W."/>
        </authorList>
    </citation>
    <scope>NUCLEOTIDE SEQUENCE</scope>
</reference>
<dbReference type="Gene3D" id="3.10.110.10">
    <property type="entry name" value="Ubiquitin Conjugating Enzyme"/>
    <property type="match status" value="1"/>
</dbReference>
<feature type="compositionally biased region" description="Polar residues" evidence="1">
    <location>
        <begin position="86"/>
        <end position="98"/>
    </location>
</feature>
<evidence type="ECO:0000259" key="2">
    <source>
        <dbReference type="PROSITE" id="PS50127"/>
    </source>
</evidence>
<dbReference type="PROSITE" id="PS50127">
    <property type="entry name" value="UBC_2"/>
    <property type="match status" value="1"/>
</dbReference>
<feature type="region of interest" description="Disordered" evidence="1">
    <location>
        <begin position="86"/>
        <end position="109"/>
    </location>
</feature>
<evidence type="ECO:0000256" key="1">
    <source>
        <dbReference type="SAM" id="MobiDB-lite"/>
    </source>
</evidence>
<dbReference type="EMBL" id="LR031872">
    <property type="protein sequence ID" value="VDC94307.1"/>
    <property type="molecule type" value="Genomic_DNA"/>
</dbReference>
<evidence type="ECO:0000313" key="3">
    <source>
        <dbReference type="EMBL" id="VDC94307.1"/>
    </source>
</evidence>
<dbReference type="AlphaFoldDB" id="A0A3P6ASH7"/>
<name>A0A3P6ASH7_BRAOL</name>